<accession>A0A9P7J726</accession>
<dbReference type="EMBL" id="JABBWG010000047">
    <property type="protein sequence ID" value="KAG1806213.1"/>
    <property type="molecule type" value="Genomic_DNA"/>
</dbReference>
<dbReference type="Proteomes" id="UP000807769">
    <property type="component" value="Unassembled WGS sequence"/>
</dbReference>
<evidence type="ECO:0000313" key="3">
    <source>
        <dbReference type="EMBL" id="KAG1806213.1"/>
    </source>
</evidence>
<proteinExistence type="predicted"/>
<organism evidence="3 4">
    <name type="scientific">Suillus subaureus</name>
    <dbReference type="NCBI Taxonomy" id="48587"/>
    <lineage>
        <taxon>Eukaryota</taxon>
        <taxon>Fungi</taxon>
        <taxon>Dikarya</taxon>
        <taxon>Basidiomycota</taxon>
        <taxon>Agaricomycotina</taxon>
        <taxon>Agaricomycetes</taxon>
        <taxon>Agaricomycetidae</taxon>
        <taxon>Boletales</taxon>
        <taxon>Suillineae</taxon>
        <taxon>Suillaceae</taxon>
        <taxon>Suillus</taxon>
    </lineage>
</organism>
<gene>
    <name evidence="3" type="ORF">BJ212DRAFT_1303727</name>
</gene>
<evidence type="ECO:0000256" key="2">
    <source>
        <dbReference type="SAM" id="MobiDB-lite"/>
    </source>
</evidence>
<dbReference type="RefSeq" id="XP_041187722.1">
    <property type="nucleotide sequence ID" value="XM_041333472.1"/>
</dbReference>
<sequence>MKFSYLKKEAKWQVVWNEASAVSEQERLKCEQAECHKAQKMEKEEIEIEKLKREKMELDRIEKEQEKLDLKRIKKEKMELHRIEMEKEKLKLKSFKREMMALDRIEKERIELKTLQQEKALWDHPVGGVSMDDGNDMEVDVPPMSQSLNMEVEPGKIPSYSNAPCLHKGKGKAIDHRD</sequence>
<dbReference type="GeneID" id="64627489"/>
<evidence type="ECO:0000256" key="1">
    <source>
        <dbReference type="SAM" id="Coils"/>
    </source>
</evidence>
<comment type="caution">
    <text evidence="3">The sequence shown here is derived from an EMBL/GenBank/DDBJ whole genome shotgun (WGS) entry which is preliminary data.</text>
</comment>
<reference evidence="3" key="1">
    <citation type="journal article" date="2020" name="New Phytol.">
        <title>Comparative genomics reveals dynamic genome evolution in host specialist ectomycorrhizal fungi.</title>
        <authorList>
            <person name="Lofgren L.A."/>
            <person name="Nguyen N.H."/>
            <person name="Vilgalys R."/>
            <person name="Ruytinx J."/>
            <person name="Liao H.L."/>
            <person name="Branco S."/>
            <person name="Kuo A."/>
            <person name="LaButti K."/>
            <person name="Lipzen A."/>
            <person name="Andreopoulos W."/>
            <person name="Pangilinan J."/>
            <person name="Riley R."/>
            <person name="Hundley H."/>
            <person name="Na H."/>
            <person name="Barry K."/>
            <person name="Grigoriev I.V."/>
            <person name="Stajich J.E."/>
            <person name="Kennedy P.G."/>
        </authorList>
    </citation>
    <scope>NUCLEOTIDE SEQUENCE</scope>
    <source>
        <strain evidence="3">MN1</strain>
    </source>
</reference>
<feature type="coiled-coil region" evidence="1">
    <location>
        <begin position="41"/>
        <end position="118"/>
    </location>
</feature>
<dbReference type="OrthoDB" id="2670152at2759"/>
<protein>
    <submittedName>
        <fullName evidence="3">Uncharacterized protein</fullName>
    </submittedName>
</protein>
<keyword evidence="1" id="KW-0175">Coiled coil</keyword>
<name>A0A9P7J726_9AGAM</name>
<evidence type="ECO:0000313" key="4">
    <source>
        <dbReference type="Proteomes" id="UP000807769"/>
    </source>
</evidence>
<dbReference type="AlphaFoldDB" id="A0A9P7J726"/>
<keyword evidence="4" id="KW-1185">Reference proteome</keyword>
<feature type="region of interest" description="Disordered" evidence="2">
    <location>
        <begin position="155"/>
        <end position="178"/>
    </location>
</feature>